<comment type="caution">
    <text evidence="2">The sequence shown here is derived from an EMBL/GenBank/DDBJ whole genome shotgun (WGS) entry which is preliminary data.</text>
</comment>
<proteinExistence type="predicted"/>
<evidence type="ECO:0000313" key="2">
    <source>
        <dbReference type="EMBL" id="GIZ41538.1"/>
    </source>
</evidence>
<dbReference type="Gene3D" id="3.40.50.300">
    <property type="entry name" value="P-loop containing nucleotide triphosphate hydrolases"/>
    <property type="match status" value="1"/>
</dbReference>
<name>A0A9P3FBW0_9PEZI</name>
<dbReference type="AlphaFoldDB" id="A0A9P3FBW0"/>
<keyword evidence="1" id="KW-0812">Transmembrane</keyword>
<dbReference type="EMBL" id="BOLY01000003">
    <property type="protein sequence ID" value="GIZ41538.1"/>
    <property type="molecule type" value="Genomic_DNA"/>
</dbReference>
<evidence type="ECO:0008006" key="4">
    <source>
        <dbReference type="Google" id="ProtNLM"/>
    </source>
</evidence>
<keyword evidence="1" id="KW-1133">Transmembrane helix</keyword>
<dbReference type="PANTHER" id="PTHR36978:SF3">
    <property type="entry name" value="P-LOOP CONTAINING NUCLEOSIDE TRIPHOSPHATE HYDROLASE PROTEIN"/>
    <property type="match status" value="1"/>
</dbReference>
<dbReference type="PANTHER" id="PTHR36978">
    <property type="entry name" value="P-LOOP CONTAINING NUCLEOTIDE TRIPHOSPHATE HYDROLASE"/>
    <property type="match status" value="1"/>
</dbReference>
<evidence type="ECO:0000256" key="1">
    <source>
        <dbReference type="SAM" id="Phobius"/>
    </source>
</evidence>
<dbReference type="GeneID" id="68290414"/>
<evidence type="ECO:0000313" key="3">
    <source>
        <dbReference type="Proteomes" id="UP000825890"/>
    </source>
</evidence>
<feature type="transmembrane region" description="Helical" evidence="1">
    <location>
        <begin position="245"/>
        <end position="264"/>
    </location>
</feature>
<protein>
    <recommendedName>
        <fullName evidence="4">NAD dependent epimerase/dehydratase</fullName>
    </recommendedName>
</protein>
<dbReference type="InterPro" id="IPR040632">
    <property type="entry name" value="Sulfotransfer_4"/>
</dbReference>
<feature type="transmembrane region" description="Helical" evidence="1">
    <location>
        <begin position="284"/>
        <end position="301"/>
    </location>
</feature>
<gene>
    <name evidence="2" type="ORF">CKM354_000483900</name>
</gene>
<dbReference type="InterPro" id="IPR027417">
    <property type="entry name" value="P-loop_NTPase"/>
</dbReference>
<keyword evidence="1" id="KW-0472">Membrane</keyword>
<dbReference type="OrthoDB" id="408152at2759"/>
<accession>A0A9P3FBW0</accession>
<dbReference type="SUPFAM" id="SSF52540">
    <property type="entry name" value="P-loop containing nucleoside triphosphate hydrolases"/>
    <property type="match status" value="1"/>
</dbReference>
<reference evidence="2 3" key="1">
    <citation type="submission" date="2021-01" db="EMBL/GenBank/DDBJ databases">
        <title>Cercospora kikuchii MAFF 305040 whole genome shotgun sequence.</title>
        <authorList>
            <person name="Kashiwa T."/>
            <person name="Suzuki T."/>
        </authorList>
    </citation>
    <scope>NUCLEOTIDE SEQUENCE [LARGE SCALE GENOMIC DNA]</scope>
    <source>
        <strain evidence="2 3">MAFF 305040</strain>
    </source>
</reference>
<organism evidence="2 3">
    <name type="scientific">Cercospora kikuchii</name>
    <dbReference type="NCBI Taxonomy" id="84275"/>
    <lineage>
        <taxon>Eukaryota</taxon>
        <taxon>Fungi</taxon>
        <taxon>Dikarya</taxon>
        <taxon>Ascomycota</taxon>
        <taxon>Pezizomycotina</taxon>
        <taxon>Dothideomycetes</taxon>
        <taxon>Dothideomycetidae</taxon>
        <taxon>Mycosphaerellales</taxon>
        <taxon>Mycosphaerellaceae</taxon>
        <taxon>Cercospora</taxon>
    </lineage>
</organism>
<dbReference type="RefSeq" id="XP_044656025.1">
    <property type="nucleotide sequence ID" value="XM_044800090.1"/>
</dbReference>
<sequence length="302" mass="33854">MSTIRFKEPKPGAKLQVIGAGLPRTGTNSFCAALEILLDGPCYHSGVQYAAEGAGDEKHIKAMMKASAEYPYDSSTWPSVSTTLHQILDGYVAVADPPLSILYPELLKLYPDAKVIVTVRDREPWMRSMAEVIKLSQPTLATFIFWWVPSVRWLPKLAEHMTHLFYTKFGVEMKDRETFITVWDKHIEQLQQTVPKDQLFFFDVKEGWEPLCKALDKPLPAVAFPRLNDAKDMENHFKKLASRGLTRWALFLTMLLLTACAAALSSPIVFDLSESAIPASSETISKLGLGLLLLVPILILYI</sequence>
<keyword evidence="3" id="KW-1185">Reference proteome</keyword>
<dbReference type="Proteomes" id="UP000825890">
    <property type="component" value="Unassembled WGS sequence"/>
</dbReference>
<dbReference type="Pfam" id="PF17784">
    <property type="entry name" value="Sulfotransfer_4"/>
    <property type="match status" value="1"/>
</dbReference>